<dbReference type="Proteomes" id="UP000002899">
    <property type="component" value="Chromosome II"/>
</dbReference>
<dbReference type="GeneID" id="24424445"/>
<dbReference type="VEuPathDB" id="PiroplasmaDB:BMR1_02g03310"/>
<protein>
    <submittedName>
        <fullName evidence="1">Uncharacterized protein</fullName>
    </submittedName>
</protein>
<gene>
    <name evidence="1" type="ORF">BMR1_02g03310</name>
</gene>
<reference evidence="1 2" key="1">
    <citation type="journal article" date="2012" name="Nucleic Acids Res.">
        <title>Sequencing of the smallest Apicomplexan genome from the human pathogen Babesia microti.</title>
        <authorList>
            <person name="Cornillot E."/>
            <person name="Hadj-Kaddour K."/>
            <person name="Dassouli A."/>
            <person name="Noel B."/>
            <person name="Ranwez V."/>
            <person name="Vacherie B."/>
            <person name="Augagneur Y."/>
            <person name="Bres V."/>
            <person name="Duclos A."/>
            <person name="Randazzo S."/>
            <person name="Carcy B."/>
            <person name="Debierre-Grockiego F."/>
            <person name="Delbecq S."/>
            <person name="Moubri-Menage K."/>
            <person name="Shams-Eldin H."/>
            <person name="Usmani-Brown S."/>
            <person name="Bringaud F."/>
            <person name="Wincker P."/>
            <person name="Vivares C.P."/>
            <person name="Schwarz R.T."/>
            <person name="Schetters T.P."/>
            <person name="Krause P.J."/>
            <person name="Gorenflot A."/>
            <person name="Berry V."/>
            <person name="Barbe V."/>
            <person name="Ben Mamoun C."/>
        </authorList>
    </citation>
    <scope>NUCLEOTIDE SEQUENCE [LARGE SCALE GENOMIC DNA]</scope>
    <source>
        <strain evidence="1 2">RI</strain>
    </source>
</reference>
<name>I7IQI7_BABMR</name>
<evidence type="ECO:0000313" key="2">
    <source>
        <dbReference type="Proteomes" id="UP000002899"/>
    </source>
</evidence>
<reference evidence="1 2" key="2">
    <citation type="journal article" date="2013" name="PLoS ONE">
        <title>Whole genome mapping and re-organization of the nuclear and mitochondrial genomes of Babesia microti isolates.</title>
        <authorList>
            <person name="Cornillot E."/>
            <person name="Dassouli A."/>
            <person name="Garg A."/>
            <person name="Pachikara N."/>
            <person name="Randazzo S."/>
            <person name="Depoix D."/>
            <person name="Carcy B."/>
            <person name="Delbecq S."/>
            <person name="Frutos R."/>
            <person name="Silva J.C."/>
            <person name="Sutton R."/>
            <person name="Krause P.J."/>
            <person name="Mamoun C.B."/>
        </authorList>
    </citation>
    <scope>NUCLEOTIDE SEQUENCE [LARGE SCALE GENOMIC DNA]</scope>
    <source>
        <strain evidence="1 2">RI</strain>
    </source>
</reference>
<accession>I7IQI7</accession>
<organism evidence="1 2">
    <name type="scientific">Babesia microti (strain RI)</name>
    <dbReference type="NCBI Taxonomy" id="1133968"/>
    <lineage>
        <taxon>Eukaryota</taxon>
        <taxon>Sar</taxon>
        <taxon>Alveolata</taxon>
        <taxon>Apicomplexa</taxon>
        <taxon>Aconoidasida</taxon>
        <taxon>Piroplasmida</taxon>
        <taxon>Babesiidae</taxon>
        <taxon>Babesia</taxon>
    </lineage>
</organism>
<sequence length="164" mass="18718">MSYKVRKLIETNKSGVVKYPPPKIVHSSDCQHYKTKLPTVSEDCKNFDCYLCPRGAIIPFDKSYLELSCGLAFHDAINHLNLSPELITLTINALSEAIIECLNSKNFKNSNYNNRGRWKISGRLDNFKFENGIWLMYASDCHLSNGSITLLSHKLRLKILSVYD</sequence>
<evidence type="ECO:0000313" key="1">
    <source>
        <dbReference type="EMBL" id="CCF73815.1"/>
    </source>
</evidence>
<dbReference type="AlphaFoldDB" id="I7IQI7"/>
<reference evidence="1 2" key="3">
    <citation type="journal article" date="2016" name="Sci. Rep.">
        <title>Genome-wide diversity and gene expression profiling of Babesia microti isolates identify polymorphic genes that mediate host-pathogen interactions.</title>
        <authorList>
            <person name="Silva J.C."/>
            <person name="Cornillot E."/>
            <person name="McCracken C."/>
            <person name="Usmani-Brown S."/>
            <person name="Dwivedi A."/>
            <person name="Ifeonu O.O."/>
            <person name="Crabtree J."/>
            <person name="Gotia H.T."/>
            <person name="Virji A.Z."/>
            <person name="Reynes C."/>
            <person name="Colinge J."/>
            <person name="Kumar V."/>
            <person name="Lawres L."/>
            <person name="Pazzi J.E."/>
            <person name="Pablo J.V."/>
            <person name="Hung C."/>
            <person name="Brancato J."/>
            <person name="Kumari P."/>
            <person name="Orvis J."/>
            <person name="Tretina K."/>
            <person name="Chibucos M."/>
            <person name="Ott S."/>
            <person name="Sadzewicz L."/>
            <person name="Sengamalay N."/>
            <person name="Shetty A.C."/>
            <person name="Su Q."/>
            <person name="Tallon L."/>
            <person name="Fraser C.M."/>
            <person name="Frutos R."/>
            <person name="Molina D.M."/>
            <person name="Krause P.J."/>
            <person name="Ben Mamoun C."/>
        </authorList>
    </citation>
    <scope>NUCLEOTIDE SEQUENCE [LARGE SCALE GENOMIC DNA]</scope>
    <source>
        <strain evidence="1 2">RI</strain>
    </source>
</reference>
<dbReference type="RefSeq" id="XP_012648424.1">
    <property type="nucleotide sequence ID" value="XM_012792970.1"/>
</dbReference>
<keyword evidence="2" id="KW-1185">Reference proteome</keyword>
<dbReference type="EMBL" id="FO082872">
    <property type="protein sequence ID" value="CCF73815.1"/>
    <property type="molecule type" value="Genomic_DNA"/>
</dbReference>
<proteinExistence type="predicted"/>
<dbReference type="KEGG" id="bmic:BMR1_02g03310"/>